<keyword evidence="5 17" id="KW-0067">ATP-binding</keyword>
<evidence type="ECO:0000256" key="2">
    <source>
        <dbReference type="ARBA" id="ARBA00022448"/>
    </source>
</evidence>
<dbReference type="GeneID" id="68572980"/>
<evidence type="ECO:0000256" key="6">
    <source>
        <dbReference type="ARBA" id="ARBA00023004"/>
    </source>
</evidence>
<reference evidence="17 18" key="1">
    <citation type="journal article" date="2019" name="Int. J. Syst. Evol. Microbiol.">
        <title>The Global Catalogue of Microorganisms (GCM) 10K type strain sequencing project: providing services to taxonomists for standard genome sequencing and annotation.</title>
        <authorList>
            <consortium name="The Broad Institute Genomics Platform"/>
            <consortium name="The Broad Institute Genome Sequencing Center for Infectious Disease"/>
            <person name="Wu L."/>
            <person name="Ma J."/>
        </authorList>
    </citation>
    <scope>NUCLEOTIDE SEQUENCE [LARGE SCALE GENOMIC DNA]</scope>
    <source>
        <strain evidence="17 18">JCM 16327</strain>
    </source>
</reference>
<evidence type="ECO:0000256" key="12">
    <source>
        <dbReference type="ARBA" id="ARBA00066387"/>
    </source>
</evidence>
<evidence type="ECO:0000256" key="14">
    <source>
        <dbReference type="ARBA" id="ARBA00077139"/>
    </source>
</evidence>
<keyword evidence="18" id="KW-1185">Reference proteome</keyword>
<feature type="domain" description="ABC transporter" evidence="16">
    <location>
        <begin position="42"/>
        <end position="280"/>
    </location>
</feature>
<evidence type="ECO:0000256" key="11">
    <source>
        <dbReference type="ARBA" id="ARBA00064420"/>
    </source>
</evidence>
<accession>A0AAV3T3Q6</accession>
<gene>
    <name evidence="17" type="ORF">GCM10009019_23370</name>
</gene>
<dbReference type="AlphaFoldDB" id="A0AAV3T3Q6"/>
<comment type="catalytic activity">
    <reaction evidence="9">
        <text>an R-cob(III)alamin(out) + ATP + H2O = an R-cob(III)alamin(in) + ADP + phosphate + H(+)</text>
        <dbReference type="Rhea" id="RHEA:17873"/>
        <dbReference type="ChEBI" id="CHEBI:15377"/>
        <dbReference type="ChEBI" id="CHEBI:15378"/>
        <dbReference type="ChEBI" id="CHEBI:30616"/>
        <dbReference type="ChEBI" id="CHEBI:43474"/>
        <dbReference type="ChEBI" id="CHEBI:140785"/>
        <dbReference type="ChEBI" id="CHEBI:456216"/>
        <dbReference type="EC" id="7.6.2.8"/>
    </reaction>
</comment>
<dbReference type="Gene3D" id="3.40.50.300">
    <property type="entry name" value="P-loop containing nucleotide triphosphate hydrolases"/>
    <property type="match status" value="1"/>
</dbReference>
<dbReference type="PANTHER" id="PTHR42771">
    <property type="entry name" value="IRON(3+)-HYDROXAMATE IMPORT ATP-BINDING PROTEIN FHUC"/>
    <property type="match status" value="1"/>
</dbReference>
<dbReference type="InterPro" id="IPR051535">
    <property type="entry name" value="Siderophore_ABC-ATPase"/>
</dbReference>
<name>A0AAV3T3Q6_9EURY</name>
<keyword evidence="8" id="KW-0472">Membrane</keyword>
<dbReference type="Proteomes" id="UP001500194">
    <property type="component" value="Unassembled WGS sequence"/>
</dbReference>
<dbReference type="EC" id="7.6.2.8" evidence="12"/>
<comment type="caution">
    <text evidence="17">The sequence shown here is derived from an EMBL/GenBank/DDBJ whole genome shotgun (WGS) entry which is preliminary data.</text>
</comment>
<dbReference type="Pfam" id="PF00005">
    <property type="entry name" value="ABC_tran"/>
    <property type="match status" value="1"/>
</dbReference>
<dbReference type="InterPro" id="IPR017871">
    <property type="entry name" value="ABC_transporter-like_CS"/>
</dbReference>
<dbReference type="GO" id="GO:0016887">
    <property type="term" value="F:ATP hydrolysis activity"/>
    <property type="evidence" value="ECO:0007669"/>
    <property type="project" value="InterPro"/>
</dbReference>
<evidence type="ECO:0000256" key="10">
    <source>
        <dbReference type="ARBA" id="ARBA00058960"/>
    </source>
</evidence>
<dbReference type="GO" id="GO:0006811">
    <property type="term" value="P:monoatomic ion transport"/>
    <property type="evidence" value="ECO:0007669"/>
    <property type="project" value="UniProtKB-KW"/>
</dbReference>
<evidence type="ECO:0000256" key="3">
    <source>
        <dbReference type="ARBA" id="ARBA00022475"/>
    </source>
</evidence>
<dbReference type="InterPro" id="IPR027417">
    <property type="entry name" value="P-loop_NTPase"/>
</dbReference>
<keyword evidence="6" id="KW-0408">Iron</keyword>
<feature type="region of interest" description="Disordered" evidence="15">
    <location>
        <begin position="287"/>
        <end position="323"/>
    </location>
</feature>
<dbReference type="RefSeq" id="WP_227259577.1">
    <property type="nucleotide sequence ID" value="NZ_BAAADU010000002.1"/>
</dbReference>
<dbReference type="EMBL" id="BAAADU010000002">
    <property type="protein sequence ID" value="GAA0658346.1"/>
    <property type="molecule type" value="Genomic_DNA"/>
</dbReference>
<dbReference type="PANTHER" id="PTHR42771:SF2">
    <property type="entry name" value="IRON(3+)-HYDROXAMATE IMPORT ATP-BINDING PROTEIN FHUC"/>
    <property type="match status" value="1"/>
</dbReference>
<evidence type="ECO:0000256" key="1">
    <source>
        <dbReference type="ARBA" id="ARBA00004202"/>
    </source>
</evidence>
<evidence type="ECO:0000313" key="18">
    <source>
        <dbReference type="Proteomes" id="UP001500194"/>
    </source>
</evidence>
<dbReference type="InterPro" id="IPR003439">
    <property type="entry name" value="ABC_transporter-like_ATP-bd"/>
</dbReference>
<proteinExistence type="predicted"/>
<keyword evidence="7" id="KW-0406">Ion transport</keyword>
<dbReference type="PROSITE" id="PS50893">
    <property type="entry name" value="ABC_TRANSPORTER_2"/>
    <property type="match status" value="1"/>
</dbReference>
<evidence type="ECO:0000256" key="4">
    <source>
        <dbReference type="ARBA" id="ARBA00022741"/>
    </source>
</evidence>
<evidence type="ECO:0000256" key="15">
    <source>
        <dbReference type="SAM" id="MobiDB-lite"/>
    </source>
</evidence>
<evidence type="ECO:0000256" key="8">
    <source>
        <dbReference type="ARBA" id="ARBA00023136"/>
    </source>
</evidence>
<feature type="region of interest" description="Disordered" evidence="15">
    <location>
        <begin position="1"/>
        <end position="44"/>
    </location>
</feature>
<dbReference type="GO" id="GO:0005524">
    <property type="term" value="F:ATP binding"/>
    <property type="evidence" value="ECO:0007669"/>
    <property type="project" value="UniProtKB-KW"/>
</dbReference>
<comment type="subunit">
    <text evidence="11">The complex is composed of two ATP-binding proteins (BtuD), two transmembrane proteins (BtuC) and a solute-binding protein (BtuF).</text>
</comment>
<keyword evidence="3" id="KW-1003">Cell membrane</keyword>
<organism evidence="17 18">
    <name type="scientific">Salarchaeum japonicum</name>
    <dbReference type="NCBI Taxonomy" id="555573"/>
    <lineage>
        <taxon>Archaea</taxon>
        <taxon>Methanobacteriati</taxon>
        <taxon>Methanobacteriota</taxon>
        <taxon>Stenosarchaea group</taxon>
        <taxon>Halobacteria</taxon>
        <taxon>Halobacteriales</taxon>
        <taxon>Halobacteriaceae</taxon>
    </lineage>
</organism>
<dbReference type="CDD" id="cd03214">
    <property type="entry name" value="ABC_Iron-Siderophores_B12_Hemin"/>
    <property type="match status" value="1"/>
</dbReference>
<evidence type="ECO:0000259" key="16">
    <source>
        <dbReference type="PROSITE" id="PS50893"/>
    </source>
</evidence>
<sequence>MSGFPSIFTARTDATTDASTDDAPRDDLNAELLPSDTDAGSLSGTELVVGYPGTEEPVIDGETIEVAAGEVTALIGPNGSGKSTLLKTLAKQLDHDAGSVLVDGQDIHSLDAKALAKRLGLLSQQSASPNSLTVEDLVYHGRYPHRGFFEEVTMDDQDAVNRAMELAGVTHLYDRELGSLSGGQKQLAWIAMVLAQETDILLLDEPTTFLDPHHQLEVLEIVERLHDESDITVVLVLHDIEQAARYADRVVALRDGEIQARGAPDEVVTEELLADVFRIEAEVAHGPNGPSVTMVRPLHADADGDADDEKPPGRTDSASKPAE</sequence>
<evidence type="ECO:0000313" key="17">
    <source>
        <dbReference type="EMBL" id="GAA0658346.1"/>
    </source>
</evidence>
<dbReference type="GO" id="GO:0015420">
    <property type="term" value="F:ABC-type vitamin B12 transporter activity"/>
    <property type="evidence" value="ECO:0007669"/>
    <property type="project" value="UniProtKB-EC"/>
</dbReference>
<dbReference type="PROSITE" id="PS00211">
    <property type="entry name" value="ABC_TRANSPORTER_1"/>
    <property type="match status" value="1"/>
</dbReference>
<dbReference type="SUPFAM" id="SSF52540">
    <property type="entry name" value="P-loop containing nucleoside triphosphate hydrolases"/>
    <property type="match status" value="1"/>
</dbReference>
<dbReference type="SMART" id="SM00382">
    <property type="entry name" value="AAA"/>
    <property type="match status" value="1"/>
</dbReference>
<evidence type="ECO:0000256" key="7">
    <source>
        <dbReference type="ARBA" id="ARBA00023065"/>
    </source>
</evidence>
<dbReference type="GO" id="GO:0005886">
    <property type="term" value="C:plasma membrane"/>
    <property type="evidence" value="ECO:0007669"/>
    <property type="project" value="UniProtKB-SubCell"/>
</dbReference>
<comment type="subcellular location">
    <subcellularLocation>
        <location evidence="1">Cell membrane</location>
        <topology evidence="1">Peripheral membrane protein</topology>
    </subcellularLocation>
</comment>
<dbReference type="FunFam" id="3.40.50.300:FF:000134">
    <property type="entry name" value="Iron-enterobactin ABC transporter ATP-binding protein"/>
    <property type="match status" value="1"/>
</dbReference>
<evidence type="ECO:0000256" key="5">
    <source>
        <dbReference type="ARBA" id="ARBA00022840"/>
    </source>
</evidence>
<evidence type="ECO:0000256" key="9">
    <source>
        <dbReference type="ARBA" id="ARBA00050590"/>
    </source>
</evidence>
<keyword evidence="2" id="KW-0813">Transport</keyword>
<protein>
    <recommendedName>
        <fullName evidence="13">Cobalamin import ATP-binding protein BtuD</fullName>
        <ecNumber evidence="12">7.6.2.8</ecNumber>
    </recommendedName>
    <alternativeName>
        <fullName evidence="14">Vitamin B12-transporting ATPase</fullName>
    </alternativeName>
</protein>
<keyword evidence="4" id="KW-0547">Nucleotide-binding</keyword>
<dbReference type="InterPro" id="IPR003593">
    <property type="entry name" value="AAA+_ATPase"/>
</dbReference>
<comment type="function">
    <text evidence="10">Required for corrinoid utilization. Probably part of the ABC transporter complex BtuCDF involved in cobalamin (vitamin B12) import. Probably responsible for energy coupling to the transport system.</text>
</comment>
<evidence type="ECO:0000256" key="13">
    <source>
        <dbReference type="ARBA" id="ARBA00073649"/>
    </source>
</evidence>
<feature type="compositionally biased region" description="Low complexity" evidence="15">
    <location>
        <begin position="9"/>
        <end position="18"/>
    </location>
</feature>